<evidence type="ECO:0000313" key="1">
    <source>
        <dbReference type="EMBL" id="GBM16326.1"/>
    </source>
</evidence>
<dbReference type="AlphaFoldDB" id="A0A4Y2DK04"/>
<evidence type="ECO:0000313" key="2">
    <source>
        <dbReference type="Proteomes" id="UP000499080"/>
    </source>
</evidence>
<comment type="caution">
    <text evidence="1">The sequence shown here is derived from an EMBL/GenBank/DDBJ whole genome shotgun (WGS) entry which is preliminary data.</text>
</comment>
<sequence length="35" mass="4027">MIGVGYLRADDFLRAYLISYMLVSRPGNHFGHKLD</sequence>
<proteinExistence type="predicted"/>
<accession>A0A4Y2DK04</accession>
<feature type="non-terminal residue" evidence="1">
    <location>
        <position position="35"/>
    </location>
</feature>
<name>A0A4Y2DK04_ARAVE</name>
<protein>
    <submittedName>
        <fullName evidence="1">Uncharacterized protein</fullName>
    </submittedName>
</protein>
<organism evidence="1 2">
    <name type="scientific">Araneus ventricosus</name>
    <name type="common">Orbweaver spider</name>
    <name type="synonym">Epeira ventricosa</name>
    <dbReference type="NCBI Taxonomy" id="182803"/>
    <lineage>
        <taxon>Eukaryota</taxon>
        <taxon>Metazoa</taxon>
        <taxon>Ecdysozoa</taxon>
        <taxon>Arthropoda</taxon>
        <taxon>Chelicerata</taxon>
        <taxon>Arachnida</taxon>
        <taxon>Araneae</taxon>
        <taxon>Araneomorphae</taxon>
        <taxon>Entelegynae</taxon>
        <taxon>Araneoidea</taxon>
        <taxon>Araneidae</taxon>
        <taxon>Araneus</taxon>
    </lineage>
</organism>
<dbReference type="EMBL" id="BGPR01000371">
    <property type="protein sequence ID" value="GBM16326.1"/>
    <property type="molecule type" value="Genomic_DNA"/>
</dbReference>
<reference evidence="1 2" key="1">
    <citation type="journal article" date="2019" name="Sci. Rep.">
        <title>Orb-weaving spider Araneus ventricosus genome elucidates the spidroin gene catalogue.</title>
        <authorList>
            <person name="Kono N."/>
            <person name="Nakamura H."/>
            <person name="Ohtoshi R."/>
            <person name="Moran D.A.P."/>
            <person name="Shinohara A."/>
            <person name="Yoshida Y."/>
            <person name="Fujiwara M."/>
            <person name="Mori M."/>
            <person name="Tomita M."/>
            <person name="Arakawa K."/>
        </authorList>
    </citation>
    <scope>NUCLEOTIDE SEQUENCE [LARGE SCALE GENOMIC DNA]</scope>
</reference>
<dbReference type="Proteomes" id="UP000499080">
    <property type="component" value="Unassembled WGS sequence"/>
</dbReference>
<gene>
    <name evidence="1" type="ORF">AVEN_194064_1</name>
</gene>
<keyword evidence="2" id="KW-1185">Reference proteome</keyword>